<evidence type="ECO:0000313" key="5">
    <source>
        <dbReference type="Proteomes" id="UP000240988"/>
    </source>
</evidence>
<dbReference type="PRINTS" id="PR00080">
    <property type="entry name" value="SDRFAMILY"/>
</dbReference>
<evidence type="ECO:0000256" key="1">
    <source>
        <dbReference type="ARBA" id="ARBA00006484"/>
    </source>
</evidence>
<evidence type="ECO:0000256" key="2">
    <source>
        <dbReference type="ARBA" id="ARBA00023002"/>
    </source>
</evidence>
<dbReference type="SMART" id="SM00822">
    <property type="entry name" value="PKS_KR"/>
    <property type="match status" value="1"/>
</dbReference>
<reference evidence="4 5" key="1">
    <citation type="submission" date="2017-01" db="EMBL/GenBank/DDBJ databases">
        <authorList>
            <consortium name="Urmite Genomes"/>
        </authorList>
    </citation>
    <scope>NUCLEOTIDE SEQUENCE [LARGE SCALE GENOMIC DNA]</scope>
    <source>
        <strain evidence="4 5">AB57</strain>
    </source>
</reference>
<keyword evidence="5" id="KW-1185">Reference proteome</keyword>
<dbReference type="SUPFAM" id="SSF51735">
    <property type="entry name" value="NAD(P)-binding Rossmann-fold domains"/>
    <property type="match status" value="1"/>
</dbReference>
<dbReference type="GO" id="GO:0016616">
    <property type="term" value="F:oxidoreductase activity, acting on the CH-OH group of donors, NAD or NADP as acceptor"/>
    <property type="evidence" value="ECO:0007669"/>
    <property type="project" value="TreeGrafter"/>
</dbReference>
<dbReference type="PRINTS" id="PR00081">
    <property type="entry name" value="GDHRDH"/>
</dbReference>
<dbReference type="InterPro" id="IPR057326">
    <property type="entry name" value="KR_dom"/>
</dbReference>
<dbReference type="FunFam" id="3.40.50.720:FF:000084">
    <property type="entry name" value="Short-chain dehydrogenase reductase"/>
    <property type="match status" value="1"/>
</dbReference>
<sequence>MGLLDNKTAVITGGNSGIGLATAQRFIAEGAARVFVTGRRQAELDTAVGELGPNAVAVRGDVGEPADLDRLYAEVAAAGNGLDIVVANAGFTRVAPLGEITEDDLNALLTTNVKGVVYTVQKALSLLNAGASVILIGSTTADRGRAGMSIYAASKAAVRSLARAWANELADRKIRVNVVVAGSTATPGSNTLAAQTNPDVSIEEFRAERVTTIPLGRFADPVEIANAAVFLASDLSSFITGSTVTADGGFNQV</sequence>
<dbReference type="RefSeq" id="WP_077090271.1">
    <property type="nucleotide sequence ID" value="NZ_LT721901.1"/>
</dbReference>
<dbReference type="PANTHER" id="PTHR42760">
    <property type="entry name" value="SHORT-CHAIN DEHYDROGENASES/REDUCTASES FAMILY MEMBER"/>
    <property type="match status" value="1"/>
</dbReference>
<dbReference type="CDD" id="cd05233">
    <property type="entry name" value="SDR_c"/>
    <property type="match status" value="1"/>
</dbReference>
<evidence type="ECO:0000259" key="3">
    <source>
        <dbReference type="SMART" id="SM00822"/>
    </source>
</evidence>
<name>A0A2U3P251_9MYCO</name>
<proteinExistence type="inferred from homology"/>
<accession>A0A2U3P251</accession>
<dbReference type="Proteomes" id="UP000240988">
    <property type="component" value="Unassembled WGS sequence"/>
</dbReference>
<protein>
    <submittedName>
        <fullName evidence="4">NAD(P)-dependent dehydrogenase, short-chain alcohol dehydrogenase family</fullName>
    </submittedName>
</protein>
<dbReference type="InterPro" id="IPR002347">
    <property type="entry name" value="SDR_fam"/>
</dbReference>
<keyword evidence="2" id="KW-0560">Oxidoreductase</keyword>
<dbReference type="InterPro" id="IPR036291">
    <property type="entry name" value="NAD(P)-bd_dom_sf"/>
</dbReference>
<dbReference type="Gene3D" id="3.40.50.720">
    <property type="entry name" value="NAD(P)-binding Rossmann-like Domain"/>
    <property type="match status" value="1"/>
</dbReference>
<dbReference type="InterPro" id="IPR020904">
    <property type="entry name" value="Sc_DH/Rdtase_CS"/>
</dbReference>
<feature type="domain" description="Ketoreductase" evidence="3">
    <location>
        <begin position="7"/>
        <end position="185"/>
    </location>
</feature>
<dbReference type="PROSITE" id="PS00061">
    <property type="entry name" value="ADH_SHORT"/>
    <property type="match status" value="1"/>
</dbReference>
<comment type="similarity">
    <text evidence="1">Belongs to the short-chain dehydrogenases/reductases (SDR) family.</text>
</comment>
<dbReference type="AlphaFoldDB" id="A0A2U3P251"/>
<organism evidence="4 5">
    <name type="scientific">Mycobacterium rhizamassiliense</name>
    <dbReference type="NCBI Taxonomy" id="1841860"/>
    <lineage>
        <taxon>Bacteria</taxon>
        <taxon>Bacillati</taxon>
        <taxon>Actinomycetota</taxon>
        <taxon>Actinomycetes</taxon>
        <taxon>Mycobacteriales</taxon>
        <taxon>Mycobacteriaceae</taxon>
        <taxon>Mycobacterium</taxon>
    </lineage>
</organism>
<dbReference type="Pfam" id="PF13561">
    <property type="entry name" value="adh_short_C2"/>
    <property type="match status" value="1"/>
</dbReference>
<dbReference type="STRING" id="1841860.GCA_900157375_05659"/>
<dbReference type="OrthoDB" id="9803333at2"/>
<evidence type="ECO:0000313" key="4">
    <source>
        <dbReference type="EMBL" id="SPM37807.1"/>
    </source>
</evidence>
<gene>
    <name evidence="4" type="ORF">MRAB57_5656</name>
</gene>
<dbReference type="EMBL" id="FUFA01000006">
    <property type="protein sequence ID" value="SPM37807.1"/>
    <property type="molecule type" value="Genomic_DNA"/>
</dbReference>